<dbReference type="AlphaFoldDB" id="A0A8S3T2U6"/>
<evidence type="ECO:0000256" key="6">
    <source>
        <dbReference type="ARBA" id="ARBA00023180"/>
    </source>
</evidence>
<dbReference type="PANTHER" id="PTHR47143">
    <property type="entry name" value="TRANSIENT RECEPTOR POTENTIAL CATION CHANNEL PROTEIN PAINLESS"/>
    <property type="match status" value="1"/>
</dbReference>
<accession>A0A8S3T2U6</accession>
<dbReference type="GO" id="GO:1902495">
    <property type="term" value="C:transmembrane transporter complex"/>
    <property type="evidence" value="ECO:0007669"/>
    <property type="project" value="TreeGrafter"/>
</dbReference>
<dbReference type="PANTHER" id="PTHR47143:SF1">
    <property type="entry name" value="ION_TRANS DOMAIN-CONTAINING PROTEIN"/>
    <property type="match status" value="1"/>
</dbReference>
<dbReference type="InterPro" id="IPR002110">
    <property type="entry name" value="Ankyrin_rpt"/>
</dbReference>
<dbReference type="InterPro" id="IPR027417">
    <property type="entry name" value="P-loop_NTPase"/>
</dbReference>
<dbReference type="InterPro" id="IPR036770">
    <property type="entry name" value="Ankyrin_rpt-contain_sf"/>
</dbReference>
<comment type="caution">
    <text evidence="10">The sequence shown here is derived from an EMBL/GenBank/DDBJ whole genome shotgun (WGS) entry which is preliminary data.</text>
</comment>
<gene>
    <name evidence="10" type="ORF">MEDL_39228</name>
</gene>
<dbReference type="GO" id="GO:0022857">
    <property type="term" value="F:transmembrane transporter activity"/>
    <property type="evidence" value="ECO:0007669"/>
    <property type="project" value="TreeGrafter"/>
</dbReference>
<keyword evidence="6" id="KW-0325">Glycoprotein</keyword>
<evidence type="ECO:0000259" key="9">
    <source>
        <dbReference type="Pfam" id="PF20720"/>
    </source>
</evidence>
<dbReference type="Gene3D" id="1.25.40.20">
    <property type="entry name" value="Ankyrin repeat-containing domain"/>
    <property type="match status" value="1"/>
</dbReference>
<dbReference type="Pfam" id="PF20720">
    <property type="entry name" value="nSTAND3"/>
    <property type="match status" value="1"/>
</dbReference>
<keyword evidence="4 8" id="KW-0040">ANK repeat</keyword>
<feature type="domain" description="Novel STAND NTPase 3" evidence="9">
    <location>
        <begin position="8"/>
        <end position="159"/>
    </location>
</feature>
<evidence type="ECO:0000313" key="11">
    <source>
        <dbReference type="Proteomes" id="UP000683360"/>
    </source>
</evidence>
<dbReference type="Pfam" id="PF12796">
    <property type="entry name" value="Ank_2"/>
    <property type="match status" value="1"/>
</dbReference>
<keyword evidence="11" id="KW-1185">Reference proteome</keyword>
<evidence type="ECO:0000256" key="7">
    <source>
        <dbReference type="ARBA" id="ARBA00023303"/>
    </source>
</evidence>
<keyword evidence="7" id="KW-0407">Ion channel</keyword>
<evidence type="ECO:0000313" key="10">
    <source>
        <dbReference type="EMBL" id="CAG2226142.1"/>
    </source>
</evidence>
<dbReference type="PROSITE" id="PS50297">
    <property type="entry name" value="ANK_REP_REGION"/>
    <property type="match status" value="1"/>
</dbReference>
<organism evidence="10 11">
    <name type="scientific">Mytilus edulis</name>
    <name type="common">Blue mussel</name>
    <dbReference type="NCBI Taxonomy" id="6550"/>
    <lineage>
        <taxon>Eukaryota</taxon>
        <taxon>Metazoa</taxon>
        <taxon>Spiralia</taxon>
        <taxon>Lophotrochozoa</taxon>
        <taxon>Mollusca</taxon>
        <taxon>Bivalvia</taxon>
        <taxon>Autobranchia</taxon>
        <taxon>Pteriomorphia</taxon>
        <taxon>Mytilida</taxon>
        <taxon>Mytiloidea</taxon>
        <taxon>Mytilidae</taxon>
        <taxon>Mytilinae</taxon>
        <taxon>Mytilus</taxon>
    </lineage>
</organism>
<evidence type="ECO:0000256" key="1">
    <source>
        <dbReference type="ARBA" id="ARBA00022448"/>
    </source>
</evidence>
<evidence type="ECO:0000256" key="8">
    <source>
        <dbReference type="PROSITE-ProRule" id="PRU00023"/>
    </source>
</evidence>
<dbReference type="EMBL" id="CAJPWZ010001874">
    <property type="protein sequence ID" value="CAG2226142.1"/>
    <property type="molecule type" value="Genomic_DNA"/>
</dbReference>
<name>A0A8S3T2U6_MYTED</name>
<feature type="repeat" description="ANK" evidence="8">
    <location>
        <begin position="262"/>
        <end position="294"/>
    </location>
</feature>
<sequence length="419" mass="48761">MEKVPVAKTRAIRRLEEMIRKDDVAVAVGPSGCGKSTAIHFIALQLELNQEYEIIISHNPEDMRMLFNPDNKQVFVIDDVFGIVTFDENKAYKWLEMSNDIKRLLKGNHTKVLASCKTHIFQHRIAKTIKILSKFSCDFVSTQYCLTDEERLKIAKLYLTKMEIRDLMSAGTLPNLYLFPVLCRYYSNQKTGITVSCHNNETRYRISDPTGPFDPYEDERLFKCTSLHTAERKEMQETNIARPHQKVILRRRKFRYQRPKTHYIYPLHIAVYNGNIEIVKLLLLHNAKSDFVETRPQIVSPLAIALNRGFVDILQVLLERTTSIIFQKSENLSQACLEKSLKVAVEKGYYNVVSLLLNHTTDTSFLVWYPRCDFTDTKESNNYTKIKKLLLECRCGPYVCQKDNTSPFSPFYLRVTLRF</sequence>
<keyword evidence="5" id="KW-0406">Ion transport</keyword>
<evidence type="ECO:0000256" key="2">
    <source>
        <dbReference type="ARBA" id="ARBA00022606"/>
    </source>
</evidence>
<keyword evidence="2" id="KW-0716">Sensory transduction</keyword>
<dbReference type="InterPro" id="IPR049050">
    <property type="entry name" value="nSTAND3"/>
</dbReference>
<dbReference type="SMART" id="SM00248">
    <property type="entry name" value="ANK"/>
    <property type="match status" value="3"/>
</dbReference>
<evidence type="ECO:0000256" key="4">
    <source>
        <dbReference type="ARBA" id="ARBA00023043"/>
    </source>
</evidence>
<dbReference type="Proteomes" id="UP000683360">
    <property type="component" value="Unassembled WGS sequence"/>
</dbReference>
<reference evidence="10" key="1">
    <citation type="submission" date="2021-03" db="EMBL/GenBank/DDBJ databases">
        <authorList>
            <person name="Bekaert M."/>
        </authorList>
    </citation>
    <scope>NUCLEOTIDE SEQUENCE</scope>
</reference>
<proteinExistence type="predicted"/>
<dbReference type="SUPFAM" id="SSF48403">
    <property type="entry name" value="Ankyrin repeat"/>
    <property type="match status" value="1"/>
</dbReference>
<dbReference type="SUPFAM" id="SSF52540">
    <property type="entry name" value="P-loop containing nucleoside triphosphate hydrolases"/>
    <property type="match status" value="1"/>
</dbReference>
<dbReference type="InterPro" id="IPR052076">
    <property type="entry name" value="TRP_cation_channel"/>
</dbReference>
<evidence type="ECO:0000256" key="5">
    <source>
        <dbReference type="ARBA" id="ARBA00023065"/>
    </source>
</evidence>
<keyword evidence="1" id="KW-0813">Transport</keyword>
<evidence type="ECO:0000256" key="3">
    <source>
        <dbReference type="ARBA" id="ARBA00022737"/>
    </source>
</evidence>
<protein>
    <recommendedName>
        <fullName evidence="9">Novel STAND NTPase 3 domain-containing protein</fullName>
    </recommendedName>
</protein>
<dbReference type="PROSITE" id="PS50088">
    <property type="entry name" value="ANK_REPEAT"/>
    <property type="match status" value="1"/>
</dbReference>
<dbReference type="GO" id="GO:0034220">
    <property type="term" value="P:monoatomic ion transmembrane transport"/>
    <property type="evidence" value="ECO:0007669"/>
    <property type="project" value="UniProtKB-KW"/>
</dbReference>
<keyword evidence="3" id="KW-0677">Repeat</keyword>